<feature type="coiled-coil region" evidence="1">
    <location>
        <begin position="14"/>
        <end position="48"/>
    </location>
</feature>
<proteinExistence type="predicted"/>
<evidence type="ECO:0000256" key="1">
    <source>
        <dbReference type="SAM" id="Coils"/>
    </source>
</evidence>
<dbReference type="AlphaFoldDB" id="A0A6C0DIT9"/>
<reference evidence="2" key="1">
    <citation type="journal article" date="2020" name="Nature">
        <title>Giant virus diversity and host interactions through global metagenomics.</title>
        <authorList>
            <person name="Schulz F."/>
            <person name="Roux S."/>
            <person name="Paez-Espino D."/>
            <person name="Jungbluth S."/>
            <person name="Walsh D.A."/>
            <person name="Denef V.J."/>
            <person name="McMahon K.D."/>
            <person name="Konstantinidis K.T."/>
            <person name="Eloe-Fadrosh E.A."/>
            <person name="Kyrpides N.C."/>
            <person name="Woyke T."/>
        </authorList>
    </citation>
    <scope>NUCLEOTIDE SEQUENCE</scope>
    <source>
        <strain evidence="2">GVMAG-M-3300023174-207</strain>
    </source>
</reference>
<name>A0A6C0DIT9_9ZZZZ</name>
<organism evidence="2">
    <name type="scientific">viral metagenome</name>
    <dbReference type="NCBI Taxonomy" id="1070528"/>
    <lineage>
        <taxon>unclassified sequences</taxon>
        <taxon>metagenomes</taxon>
        <taxon>organismal metagenomes</taxon>
    </lineage>
</organism>
<protein>
    <submittedName>
        <fullName evidence="2">Uncharacterized protein</fullName>
    </submittedName>
</protein>
<accession>A0A6C0DIT9</accession>
<evidence type="ECO:0000313" key="2">
    <source>
        <dbReference type="EMBL" id="QHT16866.1"/>
    </source>
</evidence>
<dbReference type="EMBL" id="MN739627">
    <property type="protein sequence ID" value="QHT16866.1"/>
    <property type="molecule type" value="Genomic_DNA"/>
</dbReference>
<keyword evidence="1" id="KW-0175">Coiled coil</keyword>
<sequence length="121" mass="14380">MATATEIRSNMKELKDINTEIKRLNFLLKGYRERKKELEDKIMEYLERTGQPGIKYEDLIVLSGERKARERKKKEEKEYDVLTLLEQNGVRNSRVLYNDIIEAMKGEEKVVSSLKIKEYHN</sequence>